<evidence type="ECO:0000313" key="2">
    <source>
        <dbReference type="EMBL" id="MCI3274506.1"/>
    </source>
</evidence>
<comment type="caution">
    <text evidence="2">The sequence shown here is derived from an EMBL/GenBank/DDBJ whole genome shotgun (WGS) entry which is preliminary data.</text>
</comment>
<protein>
    <submittedName>
        <fullName evidence="2">YcaO-like family protein</fullName>
    </submittedName>
</protein>
<dbReference type="Gene3D" id="3.30.1330.230">
    <property type="match status" value="1"/>
</dbReference>
<dbReference type="PANTHER" id="PTHR37809">
    <property type="entry name" value="RIBOSOMAL PROTEIN S12 METHYLTHIOTRANSFERASE ACCESSORY FACTOR YCAO"/>
    <property type="match status" value="1"/>
</dbReference>
<dbReference type="Proteomes" id="UP001165269">
    <property type="component" value="Unassembled WGS sequence"/>
</dbReference>
<reference evidence="2" key="1">
    <citation type="submission" date="2022-03" db="EMBL/GenBank/DDBJ databases">
        <title>Streptomyces 7R015 and 7R016 isolated from Barleria lupulina in Thailand.</title>
        <authorList>
            <person name="Kanchanasin P."/>
            <person name="Phongsopitanun W."/>
            <person name="Tanasupawat S."/>
        </authorList>
    </citation>
    <scope>NUCLEOTIDE SEQUENCE</scope>
    <source>
        <strain evidence="2">7R015</strain>
    </source>
</reference>
<accession>A0ABS9YBB7</accession>
<keyword evidence="3" id="KW-1185">Reference proteome</keyword>
<feature type="domain" description="YcaO" evidence="1">
    <location>
        <begin position="39"/>
        <end position="430"/>
    </location>
</feature>
<dbReference type="Pfam" id="PF02624">
    <property type="entry name" value="YcaO"/>
    <property type="match status" value="1"/>
</dbReference>
<sequence>MGKRIGITRLADVTGLDHVGLPVCLALRPTARSLVTSIGKGLTPAAAKAGALMEAVETWHAEHLGLPTRTGTYEEMAGVARAVDPARLPRAFGGSVTRGQSRRWLRGTDLVTGADTWVPYESVSMNFTAGELGEPGLARNSNGLASGNSLEQALLHGLCEVVERDAESRWRADSASYRIRLDTVTDPVCRRLIGMTRAAGLELAAWDVTSHTQVPCYGCVVLAPPHRRDVLDAGVHDGFGCHPSPAAAFASAVKEALQKRLTYIAGSRDDLSREELDRVRAPELVRAVWDELAGEPEEVDFRERGEMWGAAVSGAGVSGAGVSGPCVLDAVSSCAAVSGSVSARAVPSDPVSASAVSPDAAASSADELAAVVRAVTAHPQHTAVAVDLTRPGLGVPVVKVIVVGMEGPYGMCESGLGGDSPLHADAADVP</sequence>
<dbReference type="PANTHER" id="PTHR37809:SF1">
    <property type="entry name" value="RIBOSOMAL PROTEIN S12 METHYLTHIOTRANSFERASE ACCESSORY FACTOR YCAO"/>
    <property type="match status" value="1"/>
</dbReference>
<gene>
    <name evidence="2" type="ORF">MQP27_25740</name>
</gene>
<dbReference type="PROSITE" id="PS51664">
    <property type="entry name" value="YCAO"/>
    <property type="match status" value="1"/>
</dbReference>
<dbReference type="EMBL" id="JALDAY010000008">
    <property type="protein sequence ID" value="MCI3274506.1"/>
    <property type="molecule type" value="Genomic_DNA"/>
</dbReference>
<dbReference type="NCBIfam" id="TIGR00702">
    <property type="entry name" value="YcaO-type kinase domain"/>
    <property type="match status" value="1"/>
</dbReference>
<evidence type="ECO:0000259" key="1">
    <source>
        <dbReference type="PROSITE" id="PS51664"/>
    </source>
</evidence>
<evidence type="ECO:0000313" key="3">
    <source>
        <dbReference type="Proteomes" id="UP001165269"/>
    </source>
</evidence>
<proteinExistence type="predicted"/>
<name>A0ABS9YBB7_9ACTN</name>
<dbReference type="InterPro" id="IPR003776">
    <property type="entry name" value="YcaO-like_dom"/>
</dbReference>
<organism evidence="2 3">
    <name type="scientific">Streptomyces cylindrosporus</name>
    <dbReference type="NCBI Taxonomy" id="2927583"/>
    <lineage>
        <taxon>Bacteria</taxon>
        <taxon>Bacillati</taxon>
        <taxon>Actinomycetota</taxon>
        <taxon>Actinomycetes</taxon>
        <taxon>Kitasatosporales</taxon>
        <taxon>Streptomycetaceae</taxon>
        <taxon>Streptomyces</taxon>
    </lineage>
</organism>